<dbReference type="InterPro" id="IPR027417">
    <property type="entry name" value="P-loop_NTPase"/>
</dbReference>
<dbReference type="Proteomes" id="UP000008631">
    <property type="component" value="Chromosome"/>
</dbReference>
<proteinExistence type="inferred from homology"/>
<evidence type="ECO:0000313" key="10">
    <source>
        <dbReference type="EMBL" id="ADV62324.1"/>
    </source>
</evidence>
<dbReference type="GO" id="GO:0005886">
    <property type="term" value="C:plasma membrane"/>
    <property type="evidence" value="ECO:0007669"/>
    <property type="project" value="UniProtKB-SubCell"/>
</dbReference>
<dbReference type="KEGG" id="ipa:Isop_1741"/>
<evidence type="ECO:0000256" key="8">
    <source>
        <dbReference type="ARBA" id="ARBA00023136"/>
    </source>
</evidence>
<dbReference type="FunCoup" id="E8R0X8">
    <property type="interactions" value="103"/>
</dbReference>
<evidence type="ECO:0000259" key="9">
    <source>
        <dbReference type="PROSITE" id="PS50893"/>
    </source>
</evidence>
<keyword evidence="6" id="KW-0067">ATP-binding</keyword>
<dbReference type="InterPro" id="IPR050086">
    <property type="entry name" value="MetN_ABC_transporter-like"/>
</dbReference>
<keyword evidence="7" id="KW-0029">Amino-acid transport</keyword>
<dbReference type="GO" id="GO:0005524">
    <property type="term" value="F:ATP binding"/>
    <property type="evidence" value="ECO:0007669"/>
    <property type="project" value="UniProtKB-KW"/>
</dbReference>
<reference evidence="10 11" key="2">
    <citation type="journal article" date="2011" name="Stand. Genomic Sci.">
        <title>Complete genome sequence of Isosphaera pallida type strain (IS1B).</title>
        <authorList>
            <consortium name="US DOE Joint Genome Institute (JGI-PGF)"/>
            <person name="Goker M."/>
            <person name="Cleland D."/>
            <person name="Saunders E."/>
            <person name="Lapidus A."/>
            <person name="Nolan M."/>
            <person name="Lucas S."/>
            <person name="Hammon N."/>
            <person name="Deshpande S."/>
            <person name="Cheng J.F."/>
            <person name="Tapia R."/>
            <person name="Han C."/>
            <person name="Goodwin L."/>
            <person name="Pitluck S."/>
            <person name="Liolios K."/>
            <person name="Pagani I."/>
            <person name="Ivanova N."/>
            <person name="Mavromatis K."/>
            <person name="Pati A."/>
            <person name="Chen A."/>
            <person name="Palaniappan K."/>
            <person name="Land M."/>
            <person name="Hauser L."/>
            <person name="Chang Y.J."/>
            <person name="Jeffries C.D."/>
            <person name="Detter J.C."/>
            <person name="Beck B."/>
            <person name="Woyke T."/>
            <person name="Bristow J."/>
            <person name="Eisen J.A."/>
            <person name="Markowitz V."/>
            <person name="Hugenholtz P."/>
            <person name="Kyrpides N.C."/>
            <person name="Klenk H.P."/>
        </authorList>
    </citation>
    <scope>NUCLEOTIDE SEQUENCE [LARGE SCALE GENOMIC DNA]</scope>
    <source>
        <strain evidence="11">ATCC 43644 / DSM 9630 / IS1B</strain>
    </source>
</reference>
<dbReference type="AlphaFoldDB" id="E8R0X8"/>
<dbReference type="eggNOG" id="COG1126">
    <property type="taxonomic scope" value="Bacteria"/>
</dbReference>
<evidence type="ECO:0000256" key="3">
    <source>
        <dbReference type="ARBA" id="ARBA00022448"/>
    </source>
</evidence>
<evidence type="ECO:0000256" key="1">
    <source>
        <dbReference type="ARBA" id="ARBA00004202"/>
    </source>
</evidence>
<dbReference type="RefSeq" id="WP_013564612.1">
    <property type="nucleotide sequence ID" value="NC_014962.1"/>
</dbReference>
<reference key="1">
    <citation type="submission" date="2010-11" db="EMBL/GenBank/DDBJ databases">
        <title>The complete sequence of chromosome of Isophaera pallida ATCC 43644.</title>
        <authorList>
            <consortium name="US DOE Joint Genome Institute (JGI-PGF)"/>
            <person name="Lucas S."/>
            <person name="Copeland A."/>
            <person name="Lapidus A."/>
            <person name="Bruce D."/>
            <person name="Goodwin L."/>
            <person name="Pitluck S."/>
            <person name="Kyrpides N."/>
            <person name="Mavromatis K."/>
            <person name="Pagani I."/>
            <person name="Ivanova N."/>
            <person name="Saunders E."/>
            <person name="Brettin T."/>
            <person name="Detter J.C."/>
            <person name="Han C."/>
            <person name="Tapia R."/>
            <person name="Land M."/>
            <person name="Hauser L."/>
            <person name="Markowitz V."/>
            <person name="Cheng J.-F."/>
            <person name="Hugenholtz P."/>
            <person name="Woyke T."/>
            <person name="Wu D."/>
            <person name="Eisen J.A."/>
        </authorList>
    </citation>
    <scope>NUCLEOTIDE SEQUENCE</scope>
    <source>
        <strain>ATCC 43644</strain>
    </source>
</reference>
<dbReference type="PANTHER" id="PTHR43166">
    <property type="entry name" value="AMINO ACID IMPORT ATP-BINDING PROTEIN"/>
    <property type="match status" value="1"/>
</dbReference>
<accession>E8R0X8</accession>
<dbReference type="Pfam" id="PF00005">
    <property type="entry name" value="ABC_tran"/>
    <property type="match status" value="1"/>
</dbReference>
<evidence type="ECO:0000256" key="5">
    <source>
        <dbReference type="ARBA" id="ARBA00022741"/>
    </source>
</evidence>
<dbReference type="PANTHER" id="PTHR43166:SF9">
    <property type="entry name" value="GLUTAMATE_ASPARTATE IMPORT ATP-BINDING PROTEIN GLTL"/>
    <property type="match status" value="1"/>
</dbReference>
<dbReference type="PROSITE" id="PS50893">
    <property type="entry name" value="ABC_TRANSPORTER_2"/>
    <property type="match status" value="1"/>
</dbReference>
<keyword evidence="8" id="KW-0472">Membrane</keyword>
<dbReference type="SMART" id="SM00382">
    <property type="entry name" value="AAA"/>
    <property type="match status" value="1"/>
</dbReference>
<dbReference type="PROSITE" id="PS00211">
    <property type="entry name" value="ABC_TRANSPORTER_1"/>
    <property type="match status" value="1"/>
</dbReference>
<name>E8R0X8_ISOPI</name>
<dbReference type="InterPro" id="IPR030679">
    <property type="entry name" value="ABC_ATPase_HisP-typ"/>
</dbReference>
<gene>
    <name evidence="10" type="ordered locus">Isop_1741</name>
</gene>
<dbReference type="GO" id="GO:0015424">
    <property type="term" value="F:ABC-type amino acid transporter activity"/>
    <property type="evidence" value="ECO:0007669"/>
    <property type="project" value="InterPro"/>
</dbReference>
<sequence>MIHTRELVKRHGKTTILKGIDLTIERGEVAVLIGPSGSGKSTLLRCLNGLEEFHGGCVTVDDLTVTAHCSTSRKAALHHQIRLKLGMVFQAFHLFPHLTVMENVIEAPRTVLGLSREEAEARAKPLLDRVGMLGHAHKRPSSLSGGQQQRVAIARALAMKPEAILFDEPTSALDPKMTAEVLSVMADLARDGLTMVIVTHAMEFARHAATTVHVLDSGRLIESAPPDRLFNDPRQNITRELLAKVRAA</sequence>
<evidence type="ECO:0000256" key="6">
    <source>
        <dbReference type="ARBA" id="ARBA00022840"/>
    </source>
</evidence>
<dbReference type="GO" id="GO:0016887">
    <property type="term" value="F:ATP hydrolysis activity"/>
    <property type="evidence" value="ECO:0007669"/>
    <property type="project" value="InterPro"/>
</dbReference>
<dbReference type="SUPFAM" id="SSF52540">
    <property type="entry name" value="P-loop containing nucleoside triphosphate hydrolases"/>
    <property type="match status" value="1"/>
</dbReference>
<comment type="subcellular location">
    <subcellularLocation>
        <location evidence="1">Cell membrane</location>
        <topology evidence="1">Peripheral membrane protein</topology>
    </subcellularLocation>
</comment>
<dbReference type="InterPro" id="IPR003593">
    <property type="entry name" value="AAA+_ATPase"/>
</dbReference>
<evidence type="ECO:0000256" key="2">
    <source>
        <dbReference type="ARBA" id="ARBA00005417"/>
    </source>
</evidence>
<dbReference type="OrthoDB" id="9804199at2"/>
<keyword evidence="11" id="KW-1185">Reference proteome</keyword>
<evidence type="ECO:0000313" key="11">
    <source>
        <dbReference type="Proteomes" id="UP000008631"/>
    </source>
</evidence>
<feature type="domain" description="ABC transporter" evidence="9">
    <location>
        <begin position="2"/>
        <end position="242"/>
    </location>
</feature>
<dbReference type="InParanoid" id="E8R0X8"/>
<dbReference type="STRING" id="575540.Isop_1741"/>
<organism evidence="10 11">
    <name type="scientific">Isosphaera pallida (strain ATCC 43644 / DSM 9630 / IS1B)</name>
    <dbReference type="NCBI Taxonomy" id="575540"/>
    <lineage>
        <taxon>Bacteria</taxon>
        <taxon>Pseudomonadati</taxon>
        <taxon>Planctomycetota</taxon>
        <taxon>Planctomycetia</taxon>
        <taxon>Isosphaerales</taxon>
        <taxon>Isosphaeraceae</taxon>
        <taxon>Isosphaera</taxon>
    </lineage>
</organism>
<dbReference type="InterPro" id="IPR003439">
    <property type="entry name" value="ABC_transporter-like_ATP-bd"/>
</dbReference>
<dbReference type="Gene3D" id="3.40.50.300">
    <property type="entry name" value="P-loop containing nucleotide triphosphate hydrolases"/>
    <property type="match status" value="1"/>
</dbReference>
<dbReference type="PIRSF" id="PIRSF039085">
    <property type="entry name" value="ABC_ATPase_HisP"/>
    <property type="match status" value="1"/>
</dbReference>
<keyword evidence="5" id="KW-0547">Nucleotide-binding</keyword>
<dbReference type="InterPro" id="IPR017871">
    <property type="entry name" value="ABC_transporter-like_CS"/>
</dbReference>
<dbReference type="EMBL" id="CP002353">
    <property type="protein sequence ID" value="ADV62324.1"/>
    <property type="molecule type" value="Genomic_DNA"/>
</dbReference>
<comment type="similarity">
    <text evidence="2">Belongs to the ABC transporter superfamily.</text>
</comment>
<evidence type="ECO:0000256" key="7">
    <source>
        <dbReference type="ARBA" id="ARBA00022970"/>
    </source>
</evidence>
<keyword evidence="3" id="KW-0813">Transport</keyword>
<keyword evidence="4" id="KW-1003">Cell membrane</keyword>
<protein>
    <submittedName>
        <fullName evidence="10">ABC transporter related protein</fullName>
    </submittedName>
</protein>
<evidence type="ECO:0000256" key="4">
    <source>
        <dbReference type="ARBA" id="ARBA00022475"/>
    </source>
</evidence>
<dbReference type="HOGENOM" id="CLU_000604_1_22_0"/>